<dbReference type="Gene3D" id="3.30.1370.10">
    <property type="entry name" value="K Homology domain, type 1"/>
    <property type="match status" value="3"/>
</dbReference>
<dbReference type="InterPro" id="IPR036612">
    <property type="entry name" value="KH_dom_type_1_sf"/>
</dbReference>
<name>A0A7S3BR26_9VIRI</name>
<feature type="domain" description="K Homology" evidence="4">
    <location>
        <begin position="33"/>
        <end position="106"/>
    </location>
</feature>
<dbReference type="EMBL" id="HBHY01014131">
    <property type="protein sequence ID" value="CAE0142845.1"/>
    <property type="molecule type" value="Transcribed_RNA"/>
</dbReference>
<accession>A0A7S3BR26</accession>
<dbReference type="CDD" id="cd22437">
    <property type="entry name" value="KH-I_BTR1_rpt2"/>
    <property type="match status" value="1"/>
</dbReference>
<feature type="domain" description="K Homology" evidence="4">
    <location>
        <begin position="126"/>
        <end position="199"/>
    </location>
</feature>
<protein>
    <recommendedName>
        <fullName evidence="4">K Homology domain-containing protein</fullName>
    </recommendedName>
</protein>
<dbReference type="GO" id="GO:0003723">
    <property type="term" value="F:RNA binding"/>
    <property type="evidence" value="ECO:0007669"/>
    <property type="project" value="UniProtKB-UniRule"/>
</dbReference>
<evidence type="ECO:0000256" key="2">
    <source>
        <dbReference type="PROSITE-ProRule" id="PRU00117"/>
    </source>
</evidence>
<dbReference type="SUPFAM" id="SSF54791">
    <property type="entry name" value="Eukaryotic type KH-domain (KH-domain type I)"/>
    <property type="match status" value="3"/>
</dbReference>
<dbReference type="AlphaFoldDB" id="A0A7S3BR26"/>
<feature type="region of interest" description="Disordered" evidence="3">
    <location>
        <begin position="1"/>
        <end position="30"/>
    </location>
</feature>
<evidence type="ECO:0000259" key="4">
    <source>
        <dbReference type="SMART" id="SM00322"/>
    </source>
</evidence>
<dbReference type="Pfam" id="PF00013">
    <property type="entry name" value="KH_1"/>
    <property type="match status" value="3"/>
</dbReference>
<dbReference type="InterPro" id="IPR004088">
    <property type="entry name" value="KH_dom_type_1"/>
</dbReference>
<feature type="domain" description="K Homology" evidence="4">
    <location>
        <begin position="253"/>
        <end position="326"/>
    </location>
</feature>
<sequence>MAAVTAPTADFAPAPAEAAPQEQQDGATDEAPRTCCLKLLIGNHAVGAVIGKGGATINEFQQHSGARLQLSRNNELFPGTTERVALITGDINAILTALHLIATKLHAGDEHAGPAGEAAPPRPAQTAVQLRLVVPNAACGAVIGRNGATIKAIVDDSGATVKASSADATPPGVTDRVITVAGEMGQCMRAVCLILQTCAEERSYLVFGNAVFTYGQAAAPLGMGLPLGMGMAAGHSMGGMAGIAGIGPAAAQLQTTMTVGVPDEHIGAVVGKAGKAITEIQVQTGVRIKISDRGDFLQGTTNRKVTIAGTTEGCQMAHFLICQKVTQNVQDMAQRARQMQQQGAGGGAMAEDGFPLPSGE</sequence>
<keyword evidence="1" id="KW-0677">Repeat</keyword>
<dbReference type="PROSITE" id="PS50084">
    <property type="entry name" value="KH_TYPE_1"/>
    <property type="match status" value="3"/>
</dbReference>
<gene>
    <name evidence="5" type="ORF">PSIN1315_LOCUS9063</name>
</gene>
<feature type="compositionally biased region" description="Low complexity" evidence="3">
    <location>
        <begin position="1"/>
        <end position="20"/>
    </location>
</feature>
<evidence type="ECO:0000256" key="1">
    <source>
        <dbReference type="ARBA" id="ARBA00022737"/>
    </source>
</evidence>
<dbReference type="SMART" id="SM00322">
    <property type="entry name" value="KH"/>
    <property type="match status" value="3"/>
</dbReference>
<dbReference type="PANTHER" id="PTHR10288">
    <property type="entry name" value="KH DOMAIN CONTAINING RNA BINDING PROTEIN"/>
    <property type="match status" value="1"/>
</dbReference>
<proteinExistence type="predicted"/>
<keyword evidence="2" id="KW-0694">RNA-binding</keyword>
<organism evidence="5">
    <name type="scientific">Prasinoderma singulare</name>
    <dbReference type="NCBI Taxonomy" id="676789"/>
    <lineage>
        <taxon>Eukaryota</taxon>
        <taxon>Viridiplantae</taxon>
        <taxon>Prasinodermophyta</taxon>
        <taxon>Prasinodermophyceae</taxon>
        <taxon>Prasinodermales</taxon>
        <taxon>Prasinodermaceae</taxon>
        <taxon>Prasinoderma</taxon>
    </lineage>
</organism>
<feature type="region of interest" description="Disordered" evidence="3">
    <location>
        <begin position="337"/>
        <end position="360"/>
    </location>
</feature>
<dbReference type="InterPro" id="IPR004087">
    <property type="entry name" value="KH_dom"/>
</dbReference>
<evidence type="ECO:0000256" key="3">
    <source>
        <dbReference type="SAM" id="MobiDB-lite"/>
    </source>
</evidence>
<reference evidence="5" key="1">
    <citation type="submission" date="2021-01" db="EMBL/GenBank/DDBJ databases">
        <authorList>
            <person name="Corre E."/>
            <person name="Pelletier E."/>
            <person name="Niang G."/>
            <person name="Scheremetjew M."/>
            <person name="Finn R."/>
            <person name="Kale V."/>
            <person name="Holt S."/>
            <person name="Cochrane G."/>
            <person name="Meng A."/>
            <person name="Brown T."/>
            <person name="Cohen L."/>
        </authorList>
    </citation>
    <scope>NUCLEOTIDE SEQUENCE</scope>
    <source>
        <strain evidence="5">RCC927</strain>
    </source>
</reference>
<evidence type="ECO:0000313" key="5">
    <source>
        <dbReference type="EMBL" id="CAE0142845.1"/>
    </source>
</evidence>